<gene>
    <name evidence="11" type="ORF">JTE90_017960</name>
</gene>
<dbReference type="InterPro" id="IPR011671">
    <property type="entry name" value="tRNA_uracil_MeTrfase"/>
</dbReference>
<sequence>MSFTWHEIVSEELDDYVLTQNFLSGMKVLIERPHVINPKVLAAEVITTEDIPFVHAKLIEHLISGEFCEDSIKDILKNIPISEKPVIQNTEDSQACVLFRTVIPKRFSVFKEVFEVVILDYFEESVSFFPKKSDVLQSPVTPSFPYKFKLIEKRIQLSVLYCSEEKSSITTESEKWLAAKVLPKVSKWSQNVPKRPIVPSLQLVPAKNYSETLHYLKTKYAKKFVEIWPLHNNTDPIKYVYEDLSIAAYLITLWAEERKKLNLTKKQTFVDIGCGHGLLDHILQSEGHDGIGYDLRKRKIWSVYGDETKLIEMVIEPNDRQLYPDYDWIIGNHPDELTPWIPVIAARSSYKMRAFILPCCFYTFDGKYARNHHDHTQYQSYLKFIKTLCESMGFNTQFDKLRIPSTKRTCLVCTSRNYKEEEETSIDIMRTDFICSHSKYSDKSSQHVNDHAMAIPLDDINDPMEISHWAPTDANSSPTKWIRDFTPREAFESPRNCTTLDKNIIHEAVMTIVNVLLKTENYESIQRNDDTLLWNKGGVLKMKNLSDLLDQRLLKCMKNQRGGLQTLIRNHQNIFEVKNDSIQLRTPSINVPPKKEIDRKKNIRTKYEWKRDHQNICAISRPVQTQSN</sequence>
<keyword evidence="5 10" id="KW-0489">Methyltransferase</keyword>
<evidence type="ECO:0000256" key="6">
    <source>
        <dbReference type="ARBA" id="ARBA00022679"/>
    </source>
</evidence>
<comment type="similarity">
    <text evidence="3 10">Belongs to the TRM44 family.</text>
</comment>
<dbReference type="GO" id="GO:0005737">
    <property type="term" value="C:cytoplasm"/>
    <property type="evidence" value="ECO:0007669"/>
    <property type="project" value="UniProtKB-SubCell"/>
</dbReference>
<comment type="function">
    <text evidence="10">Adenosyl-L-methionine (AdoMet)-dependent tRNA (uracil-O(2)-)-methyltransferase.</text>
</comment>
<dbReference type="EMBL" id="JAFNEN010000139">
    <property type="protein sequence ID" value="KAG8192430.1"/>
    <property type="molecule type" value="Genomic_DNA"/>
</dbReference>
<evidence type="ECO:0000256" key="10">
    <source>
        <dbReference type="RuleBase" id="RU368004"/>
    </source>
</evidence>
<dbReference type="Pfam" id="PF07757">
    <property type="entry name" value="AdoMet_MTase"/>
    <property type="match status" value="1"/>
</dbReference>
<dbReference type="AlphaFoldDB" id="A0AAV6V6X9"/>
<dbReference type="Proteomes" id="UP000827092">
    <property type="component" value="Unassembled WGS sequence"/>
</dbReference>
<accession>A0AAV6V6X9</accession>
<evidence type="ECO:0000256" key="1">
    <source>
        <dbReference type="ARBA" id="ARBA00002778"/>
    </source>
</evidence>
<evidence type="ECO:0000256" key="9">
    <source>
        <dbReference type="ARBA" id="ARBA00047957"/>
    </source>
</evidence>
<keyword evidence="4 10" id="KW-0963">Cytoplasm</keyword>
<keyword evidence="7 10" id="KW-0949">S-adenosyl-L-methionine</keyword>
<comment type="caution">
    <text evidence="11">The sequence shown here is derived from an EMBL/GenBank/DDBJ whole genome shotgun (WGS) entry which is preliminary data.</text>
</comment>
<dbReference type="InterPro" id="IPR029063">
    <property type="entry name" value="SAM-dependent_MTases_sf"/>
</dbReference>
<comment type="catalytic activity">
    <reaction evidence="9 10">
        <text>uridine(44) in tRNA(Ser) + S-adenosyl-L-methionine = 2'-O-methyluridine(44) in tRNA(Ser) + S-adenosyl-L-homocysteine + H(+)</text>
        <dbReference type="Rhea" id="RHEA:43100"/>
        <dbReference type="Rhea" id="RHEA-COMP:10339"/>
        <dbReference type="Rhea" id="RHEA-COMP:10340"/>
        <dbReference type="ChEBI" id="CHEBI:15378"/>
        <dbReference type="ChEBI" id="CHEBI:57856"/>
        <dbReference type="ChEBI" id="CHEBI:59789"/>
        <dbReference type="ChEBI" id="CHEBI:65315"/>
        <dbReference type="ChEBI" id="CHEBI:74478"/>
        <dbReference type="EC" id="2.1.1.211"/>
    </reaction>
</comment>
<dbReference type="SUPFAM" id="SSF53335">
    <property type="entry name" value="S-adenosyl-L-methionine-dependent methyltransferases"/>
    <property type="match status" value="1"/>
</dbReference>
<organism evidence="11 12">
    <name type="scientific">Oedothorax gibbosus</name>
    <dbReference type="NCBI Taxonomy" id="931172"/>
    <lineage>
        <taxon>Eukaryota</taxon>
        <taxon>Metazoa</taxon>
        <taxon>Ecdysozoa</taxon>
        <taxon>Arthropoda</taxon>
        <taxon>Chelicerata</taxon>
        <taxon>Arachnida</taxon>
        <taxon>Araneae</taxon>
        <taxon>Araneomorphae</taxon>
        <taxon>Entelegynae</taxon>
        <taxon>Araneoidea</taxon>
        <taxon>Linyphiidae</taxon>
        <taxon>Erigoninae</taxon>
        <taxon>Oedothorax</taxon>
    </lineage>
</organism>
<evidence type="ECO:0000256" key="4">
    <source>
        <dbReference type="ARBA" id="ARBA00022490"/>
    </source>
</evidence>
<proteinExistence type="inferred from homology"/>
<protein>
    <recommendedName>
        <fullName evidence="10">tRNA (uracil-O(2)-)-methyltransferase</fullName>
        <ecNumber evidence="10">2.1.1.211</ecNumber>
    </recommendedName>
</protein>
<name>A0AAV6V6X9_9ARAC</name>
<evidence type="ECO:0000256" key="3">
    <source>
        <dbReference type="ARBA" id="ARBA00009056"/>
    </source>
</evidence>
<reference evidence="11 12" key="1">
    <citation type="journal article" date="2022" name="Nat. Ecol. Evol.">
        <title>A masculinizing supergene underlies an exaggerated male reproductive morph in a spider.</title>
        <authorList>
            <person name="Hendrickx F."/>
            <person name="De Corte Z."/>
            <person name="Sonet G."/>
            <person name="Van Belleghem S.M."/>
            <person name="Kostlbacher S."/>
            <person name="Vangestel C."/>
        </authorList>
    </citation>
    <scope>NUCLEOTIDE SEQUENCE [LARGE SCALE GENOMIC DNA]</scope>
    <source>
        <strain evidence="11">W744_W776</strain>
    </source>
</reference>
<evidence type="ECO:0000313" key="11">
    <source>
        <dbReference type="EMBL" id="KAG8192430.1"/>
    </source>
</evidence>
<dbReference type="GO" id="GO:0141101">
    <property type="term" value="F:tRNA(Ser) (uridine(44)-2'-O-)-methyltransferase activity"/>
    <property type="evidence" value="ECO:0007669"/>
    <property type="project" value="UniProtKB-EC"/>
</dbReference>
<dbReference type="GO" id="GO:0030488">
    <property type="term" value="P:tRNA methylation"/>
    <property type="evidence" value="ECO:0007669"/>
    <property type="project" value="UniProtKB-UniRule"/>
</dbReference>
<evidence type="ECO:0000256" key="7">
    <source>
        <dbReference type="ARBA" id="ARBA00022691"/>
    </source>
</evidence>
<evidence type="ECO:0000256" key="8">
    <source>
        <dbReference type="ARBA" id="ARBA00022694"/>
    </source>
</evidence>
<evidence type="ECO:0000313" key="12">
    <source>
        <dbReference type="Proteomes" id="UP000827092"/>
    </source>
</evidence>
<keyword evidence="8 10" id="KW-0819">tRNA processing</keyword>
<comment type="subcellular location">
    <subcellularLocation>
        <location evidence="2 10">Cytoplasm</location>
    </subcellularLocation>
</comment>
<evidence type="ECO:0000256" key="2">
    <source>
        <dbReference type="ARBA" id="ARBA00004496"/>
    </source>
</evidence>
<dbReference type="PANTHER" id="PTHR21210:SF0">
    <property type="entry name" value="TRNA (URACIL-O(2)-)-METHYLTRANSFERASE-RELATED"/>
    <property type="match status" value="1"/>
</dbReference>
<keyword evidence="6 10" id="KW-0808">Transferase</keyword>
<keyword evidence="12" id="KW-1185">Reference proteome</keyword>
<comment type="function">
    <text evidence="1">Probable adenosyl-L-methionine (AdoMet)-dependent tRNA (uracil-O(2)-)-methyltransferase.</text>
</comment>
<dbReference type="EC" id="2.1.1.211" evidence="10"/>
<dbReference type="PANTHER" id="PTHR21210">
    <property type="entry name" value="TRNA (URACIL-O(2)-)-METHYLTRANSFERASE-RELATED"/>
    <property type="match status" value="1"/>
</dbReference>
<evidence type="ECO:0000256" key="5">
    <source>
        <dbReference type="ARBA" id="ARBA00022603"/>
    </source>
</evidence>